<evidence type="ECO:0000313" key="2">
    <source>
        <dbReference type="Proteomes" id="UP000251431"/>
    </source>
</evidence>
<dbReference type="EMBL" id="UAQE01000007">
    <property type="protein sequence ID" value="SPU40645.1"/>
    <property type="molecule type" value="Genomic_DNA"/>
</dbReference>
<dbReference type="Proteomes" id="UP000251431">
    <property type="component" value="Unassembled WGS sequence"/>
</dbReference>
<sequence length="329" mass="37947">MKITDFIIFYLIVALPVFFFVEAKAQTTNTFIEINHQHEGAFTVATQDAINILRTNVQPKLQFGYESYKINPANPQPALDTFLQSLALNYGVEDKINADYLSRFVPAFAIVDYDGLLLNVYKKYQGKNGEELDRVWLPKIPFSYSDNEGNVVNFTIDEDIEVYDSAMREWFYGKREEVIRDGEVTVPLLNNAEEFDQVRRTTIVNVLQENLAYYINEHNVYSKALDVTYKFALPLIDKEDWYNTVDDISILAFMQGNPYRYADEVYHEYAFVGARLNKTEQIKAGIVNGERRFWYASCGYSHKATELYSTKKQAAAAGYRELSCLNPTK</sequence>
<evidence type="ECO:0000313" key="1">
    <source>
        <dbReference type="EMBL" id="SPU40645.1"/>
    </source>
</evidence>
<protein>
    <submittedName>
        <fullName evidence="1">Uncharacterized protein</fullName>
    </submittedName>
</protein>
<proteinExistence type="predicted"/>
<gene>
    <name evidence="1" type="ORF">NCTC7582_05189</name>
</gene>
<dbReference type="AlphaFoldDB" id="A0A2X1BX02"/>
<accession>A0A2X1BX02</accession>
<name>A0A2X1BX02_9BACI</name>
<reference evidence="1 2" key="1">
    <citation type="submission" date="2018-06" db="EMBL/GenBank/DDBJ databases">
        <authorList>
            <consortium name="Pathogen Informatics"/>
            <person name="Doyle S."/>
        </authorList>
    </citation>
    <scope>NUCLEOTIDE SEQUENCE [LARGE SCALE GENOMIC DNA]</scope>
    <source>
        <strain evidence="1 2">NCTC7582</strain>
    </source>
</reference>
<organism evidence="1 2">
    <name type="scientific">Lysinibacillus capsici</name>
    <dbReference type="NCBI Taxonomy" id="2115968"/>
    <lineage>
        <taxon>Bacteria</taxon>
        <taxon>Bacillati</taxon>
        <taxon>Bacillota</taxon>
        <taxon>Bacilli</taxon>
        <taxon>Bacillales</taxon>
        <taxon>Bacillaceae</taxon>
        <taxon>Lysinibacillus</taxon>
    </lineage>
</organism>